<name>A0A8J2HDQ8_COTCN</name>
<reference evidence="11" key="1">
    <citation type="submission" date="2021-04" db="EMBL/GenBank/DDBJ databases">
        <authorList>
            <person name="Chebbi M.A.C M."/>
        </authorList>
    </citation>
    <scope>NUCLEOTIDE SEQUENCE</scope>
</reference>
<evidence type="ECO:0000313" key="12">
    <source>
        <dbReference type="Proteomes" id="UP000786811"/>
    </source>
</evidence>
<keyword evidence="8" id="KW-0539">Nucleus</keyword>
<keyword evidence="4 9" id="KW-0863">Zinc-finger</keyword>
<keyword evidence="3" id="KW-0677">Repeat</keyword>
<dbReference type="GO" id="GO:0008270">
    <property type="term" value="F:zinc ion binding"/>
    <property type="evidence" value="ECO:0007669"/>
    <property type="project" value="UniProtKB-KW"/>
</dbReference>
<dbReference type="PANTHER" id="PTHR24399">
    <property type="entry name" value="ZINC FINGER AND BTB DOMAIN-CONTAINING"/>
    <property type="match status" value="1"/>
</dbReference>
<evidence type="ECO:0000256" key="6">
    <source>
        <dbReference type="ARBA" id="ARBA00023015"/>
    </source>
</evidence>
<evidence type="ECO:0000256" key="2">
    <source>
        <dbReference type="ARBA" id="ARBA00022723"/>
    </source>
</evidence>
<dbReference type="Proteomes" id="UP000786811">
    <property type="component" value="Unassembled WGS sequence"/>
</dbReference>
<organism evidence="11 12">
    <name type="scientific">Cotesia congregata</name>
    <name type="common">Parasitoid wasp</name>
    <name type="synonym">Apanteles congregatus</name>
    <dbReference type="NCBI Taxonomy" id="51543"/>
    <lineage>
        <taxon>Eukaryota</taxon>
        <taxon>Metazoa</taxon>
        <taxon>Ecdysozoa</taxon>
        <taxon>Arthropoda</taxon>
        <taxon>Hexapoda</taxon>
        <taxon>Insecta</taxon>
        <taxon>Pterygota</taxon>
        <taxon>Neoptera</taxon>
        <taxon>Endopterygota</taxon>
        <taxon>Hymenoptera</taxon>
        <taxon>Apocrita</taxon>
        <taxon>Ichneumonoidea</taxon>
        <taxon>Braconidae</taxon>
        <taxon>Microgastrinae</taxon>
        <taxon>Cotesia</taxon>
    </lineage>
</organism>
<evidence type="ECO:0000256" key="4">
    <source>
        <dbReference type="ARBA" id="ARBA00022771"/>
    </source>
</evidence>
<accession>A0A8J2HDQ8</accession>
<dbReference type="SMART" id="SM00355">
    <property type="entry name" value="ZnF_C2H2"/>
    <property type="match status" value="3"/>
</dbReference>
<gene>
    <name evidence="11" type="ORF">HICCMSTLAB_LOCUS7747</name>
</gene>
<dbReference type="Pfam" id="PF00096">
    <property type="entry name" value="zf-C2H2"/>
    <property type="match status" value="2"/>
</dbReference>
<keyword evidence="12" id="KW-1185">Reference proteome</keyword>
<dbReference type="InterPro" id="IPR036236">
    <property type="entry name" value="Znf_C2H2_sf"/>
</dbReference>
<evidence type="ECO:0000256" key="7">
    <source>
        <dbReference type="ARBA" id="ARBA00023163"/>
    </source>
</evidence>
<dbReference type="InterPro" id="IPR013087">
    <property type="entry name" value="Znf_C2H2_type"/>
</dbReference>
<dbReference type="PROSITE" id="PS00028">
    <property type="entry name" value="ZINC_FINGER_C2H2_1"/>
    <property type="match status" value="2"/>
</dbReference>
<keyword evidence="5" id="KW-0862">Zinc</keyword>
<protein>
    <submittedName>
        <fullName evidence="11">Similar to ZFP28: Zinc finger protein 28 homolog (Homo sapiens)</fullName>
    </submittedName>
</protein>
<dbReference type="PANTHER" id="PTHR24399:SF23">
    <property type="entry name" value="C2H2-TYPE DOMAIN-CONTAINING PROTEIN"/>
    <property type="match status" value="1"/>
</dbReference>
<dbReference type="FunFam" id="3.30.160.60:FF:001573">
    <property type="entry name" value="Zinc finger protein 407"/>
    <property type="match status" value="1"/>
</dbReference>
<dbReference type="GO" id="GO:0000978">
    <property type="term" value="F:RNA polymerase II cis-regulatory region sequence-specific DNA binding"/>
    <property type="evidence" value="ECO:0007669"/>
    <property type="project" value="TreeGrafter"/>
</dbReference>
<dbReference type="SUPFAM" id="SSF57667">
    <property type="entry name" value="beta-beta-alpha zinc fingers"/>
    <property type="match status" value="2"/>
</dbReference>
<keyword evidence="7" id="KW-0804">Transcription</keyword>
<feature type="domain" description="C2H2-type" evidence="10">
    <location>
        <begin position="65"/>
        <end position="92"/>
    </location>
</feature>
<keyword evidence="2" id="KW-0479">Metal-binding</keyword>
<evidence type="ECO:0000256" key="8">
    <source>
        <dbReference type="ARBA" id="ARBA00023242"/>
    </source>
</evidence>
<sequence length="272" mass="32070">MYKQFWNLLLKKIDEDKLIRLEQHVTQHLKTHEAKQWECDVCSKMFTTEYFLKKHKRLHSGEMPYKCNICNKTFTFQQSYHKHRLYHKDDKPHTCTTCDRSFKELSMLHNNERIHTGEKPFACETCVQTAEAKESLSDHSENSSGGNDVIPEIDKDKNLGISEVKQENKFVLVVDNGQPILKHEQEINSTLSQECSSLLQESLQINDPDDFYPFFVIRIKNFDEPFQEAPDLYKDIKHAIDGILQERREINALETINDESFKQLLYEIDKKI</sequence>
<feature type="domain" description="C2H2-type" evidence="10">
    <location>
        <begin position="93"/>
        <end position="120"/>
    </location>
</feature>
<comment type="subcellular location">
    <subcellularLocation>
        <location evidence="1">Nucleus</location>
    </subcellularLocation>
</comment>
<dbReference type="PROSITE" id="PS50157">
    <property type="entry name" value="ZINC_FINGER_C2H2_2"/>
    <property type="match status" value="3"/>
</dbReference>
<proteinExistence type="predicted"/>
<dbReference type="OrthoDB" id="654211at2759"/>
<dbReference type="GO" id="GO:0001227">
    <property type="term" value="F:DNA-binding transcription repressor activity, RNA polymerase II-specific"/>
    <property type="evidence" value="ECO:0007669"/>
    <property type="project" value="TreeGrafter"/>
</dbReference>
<feature type="domain" description="C2H2-type" evidence="10">
    <location>
        <begin position="37"/>
        <end position="64"/>
    </location>
</feature>
<dbReference type="GO" id="GO:0005654">
    <property type="term" value="C:nucleoplasm"/>
    <property type="evidence" value="ECO:0007669"/>
    <property type="project" value="TreeGrafter"/>
</dbReference>
<dbReference type="Gene3D" id="3.30.160.60">
    <property type="entry name" value="Classic Zinc Finger"/>
    <property type="match status" value="4"/>
</dbReference>
<keyword evidence="6" id="KW-0805">Transcription regulation</keyword>
<comment type="caution">
    <text evidence="11">The sequence shown here is derived from an EMBL/GenBank/DDBJ whole genome shotgun (WGS) entry which is preliminary data.</text>
</comment>
<dbReference type="EMBL" id="CAJNRD030001121">
    <property type="protein sequence ID" value="CAG5095515.1"/>
    <property type="molecule type" value="Genomic_DNA"/>
</dbReference>
<dbReference type="FunFam" id="3.30.160.60:FF:000446">
    <property type="entry name" value="Zinc finger protein"/>
    <property type="match status" value="1"/>
</dbReference>
<evidence type="ECO:0000256" key="3">
    <source>
        <dbReference type="ARBA" id="ARBA00022737"/>
    </source>
</evidence>
<dbReference type="AlphaFoldDB" id="A0A8J2HDQ8"/>
<evidence type="ECO:0000313" key="11">
    <source>
        <dbReference type="EMBL" id="CAG5095515.1"/>
    </source>
</evidence>
<evidence type="ECO:0000256" key="9">
    <source>
        <dbReference type="PROSITE-ProRule" id="PRU00042"/>
    </source>
</evidence>
<evidence type="ECO:0000259" key="10">
    <source>
        <dbReference type="PROSITE" id="PS50157"/>
    </source>
</evidence>
<evidence type="ECO:0000256" key="5">
    <source>
        <dbReference type="ARBA" id="ARBA00022833"/>
    </source>
</evidence>
<evidence type="ECO:0000256" key="1">
    <source>
        <dbReference type="ARBA" id="ARBA00004123"/>
    </source>
</evidence>